<evidence type="ECO:0000256" key="5">
    <source>
        <dbReference type="ARBA" id="ARBA00022692"/>
    </source>
</evidence>
<evidence type="ECO:0000256" key="9">
    <source>
        <dbReference type="ARBA" id="ARBA00023136"/>
    </source>
</evidence>
<name>A0A342K6E0_9CEST</name>
<evidence type="ECO:0000256" key="7">
    <source>
        <dbReference type="ARBA" id="ARBA00022989"/>
    </source>
</evidence>
<feature type="transmembrane region" description="Helical" evidence="11">
    <location>
        <begin position="50"/>
        <end position="68"/>
    </location>
</feature>
<dbReference type="GO" id="GO:0006754">
    <property type="term" value="P:ATP biosynthetic process"/>
    <property type="evidence" value="ECO:0007669"/>
    <property type="project" value="UniProtKB-KW"/>
</dbReference>
<keyword evidence="7 11" id="KW-1133">Transmembrane helix</keyword>
<feature type="transmembrane region" description="Helical" evidence="11">
    <location>
        <begin position="88"/>
        <end position="106"/>
    </location>
</feature>
<evidence type="ECO:0000313" key="12">
    <source>
        <dbReference type="EMBL" id="AMA34315.1"/>
    </source>
</evidence>
<feature type="transmembrane region" description="Helical" evidence="11">
    <location>
        <begin position="25"/>
        <end position="43"/>
    </location>
</feature>
<reference evidence="12" key="1">
    <citation type="submission" date="2015-06" db="EMBL/GenBank/DDBJ databases">
        <title>Sequence Analysis of the Complete Mitochondrial Genome of Caryophyllaeus brachycollis in Cyprinus carpioauratus.</title>
        <authorList>
            <person name="Fang R."/>
            <person name="Chen L."/>
        </authorList>
    </citation>
    <scope>NUCLEOTIDE SEQUENCE</scope>
</reference>
<dbReference type="AlphaFoldDB" id="A0A342K6E0"/>
<dbReference type="GeneID" id="33374185"/>
<keyword evidence="4" id="KW-0138">CF(0)</keyword>
<dbReference type="SUPFAM" id="SSF81336">
    <property type="entry name" value="F1F0 ATP synthase subunit A"/>
    <property type="match status" value="1"/>
</dbReference>
<keyword evidence="5 11" id="KW-0812">Transmembrane</keyword>
<geneLocation type="mitochondrion" evidence="12"/>
<comment type="subcellular location">
    <subcellularLocation>
        <location evidence="1">Membrane</location>
        <topology evidence="1">Multi-pass membrane protein</topology>
    </subcellularLocation>
</comment>
<accession>A0A342K6E0</accession>
<evidence type="ECO:0000256" key="11">
    <source>
        <dbReference type="SAM" id="Phobius"/>
    </source>
</evidence>
<keyword evidence="10" id="KW-0066">ATP synthesis</keyword>
<keyword evidence="9 11" id="KW-0472">Membrane</keyword>
<keyword evidence="6" id="KW-0375">Hydrogen ion transport</keyword>
<evidence type="ECO:0000256" key="6">
    <source>
        <dbReference type="ARBA" id="ARBA00022781"/>
    </source>
</evidence>
<keyword evidence="3" id="KW-0813">Transport</keyword>
<organism evidence="12">
    <name type="scientific">Caryophyllaeus brachycollis</name>
    <dbReference type="NCBI Taxonomy" id="1157996"/>
    <lineage>
        <taxon>Eukaryota</taxon>
        <taxon>Metazoa</taxon>
        <taxon>Spiralia</taxon>
        <taxon>Lophotrochozoa</taxon>
        <taxon>Platyhelminthes</taxon>
        <taxon>Cestoda</taxon>
        <taxon>Eucestoda</taxon>
        <taxon>Caryophyllidea</taxon>
        <taxon>Caryophyllaeidae</taxon>
        <taxon>Caryophyllaeus</taxon>
    </lineage>
</organism>
<evidence type="ECO:0000256" key="2">
    <source>
        <dbReference type="ARBA" id="ARBA00006810"/>
    </source>
</evidence>
<keyword evidence="8" id="KW-0406">Ion transport</keyword>
<evidence type="ECO:0000256" key="4">
    <source>
        <dbReference type="ARBA" id="ARBA00022547"/>
    </source>
</evidence>
<dbReference type="Gene3D" id="1.20.120.220">
    <property type="entry name" value="ATP synthase, F0 complex, subunit A"/>
    <property type="match status" value="1"/>
</dbReference>
<dbReference type="InterPro" id="IPR035908">
    <property type="entry name" value="F0_ATP_A_sf"/>
</dbReference>
<proteinExistence type="inferred from homology"/>
<evidence type="ECO:0000256" key="10">
    <source>
        <dbReference type="ARBA" id="ARBA00023310"/>
    </source>
</evidence>
<dbReference type="RefSeq" id="YP_009407694.1">
    <property type="nucleotide sequence ID" value="NC_035430.1"/>
</dbReference>
<evidence type="ECO:0000256" key="8">
    <source>
        <dbReference type="ARBA" id="ARBA00023065"/>
    </source>
</evidence>
<dbReference type="CTD" id="4508"/>
<comment type="similarity">
    <text evidence="2">Belongs to the ATPase A chain family.</text>
</comment>
<dbReference type="EMBL" id="KT028770">
    <property type="protein sequence ID" value="AMA34315.1"/>
    <property type="molecule type" value="Genomic_DNA"/>
</dbReference>
<evidence type="ECO:0000256" key="3">
    <source>
        <dbReference type="ARBA" id="ARBA00022448"/>
    </source>
</evidence>
<feature type="transmembrane region" description="Helical" evidence="11">
    <location>
        <begin position="147"/>
        <end position="169"/>
    </location>
</feature>
<dbReference type="GO" id="GO:0045259">
    <property type="term" value="C:proton-transporting ATP synthase complex"/>
    <property type="evidence" value="ECO:0007669"/>
    <property type="project" value="UniProtKB-KW"/>
</dbReference>
<keyword evidence="12" id="KW-0496">Mitochondrion</keyword>
<sequence length="171" mass="19190">MLHWFGGISSGLFSIYSSIVRLFSWYYLLLCGGVLLWFIAYRFPYTFSPFIFVFVLWVALMGSFTSLVSCRLNHGVCSFFSGFVPVGTPLWICPLVCLAETISYLIRPFVLMLRPFINIGLGCVGAAVLGGFSVSSTSLVWVLGLVFFYELFVALVHWFIVTSILSFSVDH</sequence>
<gene>
    <name evidence="12" type="primary">ATP6</name>
</gene>
<feature type="transmembrane region" description="Helical" evidence="11">
    <location>
        <begin position="118"/>
        <end position="141"/>
    </location>
</feature>
<dbReference type="GO" id="GO:1902600">
    <property type="term" value="P:proton transmembrane transport"/>
    <property type="evidence" value="ECO:0007669"/>
    <property type="project" value="UniProtKB-KW"/>
</dbReference>
<protein>
    <submittedName>
        <fullName evidence="12">ATP synthase F0 subunit 6</fullName>
    </submittedName>
</protein>
<evidence type="ECO:0000256" key="1">
    <source>
        <dbReference type="ARBA" id="ARBA00004141"/>
    </source>
</evidence>